<dbReference type="SUPFAM" id="SSF52540">
    <property type="entry name" value="P-loop containing nucleoside triphosphate hydrolases"/>
    <property type="match status" value="1"/>
</dbReference>
<dbReference type="Pfam" id="PF13469">
    <property type="entry name" value="Sulfotransfer_3"/>
    <property type="match status" value="1"/>
</dbReference>
<sequence>MLNFLIGSGRCGSTLLYEVLARHSQVGFISNLDERLPFAPNFIRRLGSRLYRCTPGDFPAKRVRPCEGQRVLSKEVSPLVVDSFRDLMAADVTPWLAQGMRRFFEERAVAEGVEHYLHKFTGWPRALFLHEIFPEARFVHIVRDGRAVANSWLQMTWWRGHLGHSGWHFGPLPEVYRQEWEDAGRSMVHLAGIGWKTLMDAFTFARRSIPSHLWMEVRYEDLIADPRKQIDVILEFLGLPWTADFERRFARYTFSVSRTDAFRRNLTPDQLALLNRSLADHLHAFGYSA</sequence>
<accession>A0A1H7FD19</accession>
<keyword evidence="3" id="KW-1185">Reference proteome</keyword>
<name>A0A1H7FD19_9ACTN</name>
<organism evidence="2 3">
    <name type="scientific">Nonomuraea pusilla</name>
    <dbReference type="NCBI Taxonomy" id="46177"/>
    <lineage>
        <taxon>Bacteria</taxon>
        <taxon>Bacillati</taxon>
        <taxon>Actinomycetota</taxon>
        <taxon>Actinomycetes</taxon>
        <taxon>Streptosporangiales</taxon>
        <taxon>Streptosporangiaceae</taxon>
        <taxon>Nonomuraea</taxon>
    </lineage>
</organism>
<dbReference type="InterPro" id="IPR027417">
    <property type="entry name" value="P-loop_NTPase"/>
</dbReference>
<dbReference type="RefSeq" id="WP_082535494.1">
    <property type="nucleotide sequence ID" value="NZ_BBZG01000005.1"/>
</dbReference>
<evidence type="ECO:0000313" key="3">
    <source>
        <dbReference type="Proteomes" id="UP000198953"/>
    </source>
</evidence>
<dbReference type="EMBL" id="FOBF01000001">
    <property type="protein sequence ID" value="SEK21940.1"/>
    <property type="molecule type" value="Genomic_DNA"/>
</dbReference>
<dbReference type="Gene3D" id="3.40.50.300">
    <property type="entry name" value="P-loop containing nucleotide triphosphate hydrolases"/>
    <property type="match status" value="1"/>
</dbReference>
<dbReference type="Proteomes" id="UP000198953">
    <property type="component" value="Unassembled WGS sequence"/>
</dbReference>
<dbReference type="AlphaFoldDB" id="A0A1H7FD19"/>
<dbReference type="OrthoDB" id="9777890at2"/>
<reference evidence="2 3" key="1">
    <citation type="submission" date="2016-10" db="EMBL/GenBank/DDBJ databases">
        <authorList>
            <person name="de Groot N.N."/>
        </authorList>
    </citation>
    <scope>NUCLEOTIDE SEQUENCE [LARGE SCALE GENOMIC DNA]</scope>
    <source>
        <strain evidence="2 3">DSM 43357</strain>
    </source>
</reference>
<evidence type="ECO:0000313" key="2">
    <source>
        <dbReference type="EMBL" id="SEK21940.1"/>
    </source>
</evidence>
<protein>
    <submittedName>
        <fullName evidence="2">Sulfotransferase family protein</fullName>
    </submittedName>
</protein>
<dbReference type="GO" id="GO:0008476">
    <property type="term" value="F:protein-tyrosine sulfotransferase activity"/>
    <property type="evidence" value="ECO:0007669"/>
    <property type="project" value="InterPro"/>
</dbReference>
<proteinExistence type="predicted"/>
<keyword evidence="1 2" id="KW-0808">Transferase</keyword>
<gene>
    <name evidence="2" type="ORF">SAMN05660976_00002</name>
</gene>
<dbReference type="PANTHER" id="PTHR12788:SF10">
    <property type="entry name" value="PROTEIN-TYROSINE SULFOTRANSFERASE"/>
    <property type="match status" value="1"/>
</dbReference>
<dbReference type="PANTHER" id="PTHR12788">
    <property type="entry name" value="PROTEIN-TYROSINE SULFOTRANSFERASE 2"/>
    <property type="match status" value="1"/>
</dbReference>
<evidence type="ECO:0000256" key="1">
    <source>
        <dbReference type="ARBA" id="ARBA00022679"/>
    </source>
</evidence>
<dbReference type="InterPro" id="IPR026634">
    <property type="entry name" value="TPST-like"/>
</dbReference>
<dbReference type="STRING" id="46177.SAMN05660976_00002"/>